<evidence type="ECO:0000256" key="1">
    <source>
        <dbReference type="ARBA" id="ARBA00004377"/>
    </source>
</evidence>
<feature type="domain" description="AprE-like beta-barrel" evidence="12">
    <location>
        <begin position="327"/>
        <end position="420"/>
    </location>
</feature>
<keyword evidence="10" id="KW-0175">Coiled coil</keyword>
<evidence type="ECO:0000259" key="11">
    <source>
        <dbReference type="Pfam" id="PF25994"/>
    </source>
</evidence>
<proteinExistence type="inferred from homology"/>
<evidence type="ECO:0000256" key="2">
    <source>
        <dbReference type="ARBA" id="ARBA00009477"/>
    </source>
</evidence>
<dbReference type="Proteomes" id="UP000824988">
    <property type="component" value="Chromosome"/>
</dbReference>
<keyword evidence="5 9" id="KW-0997">Cell inner membrane</keyword>
<dbReference type="RefSeq" id="WP_221048332.1">
    <property type="nucleotide sequence ID" value="NZ_AP019782.1"/>
</dbReference>
<organism evidence="13 14">
    <name type="scientific">Methylogaea oryzae</name>
    <dbReference type="NCBI Taxonomy" id="1295382"/>
    <lineage>
        <taxon>Bacteria</taxon>
        <taxon>Pseudomonadati</taxon>
        <taxon>Pseudomonadota</taxon>
        <taxon>Gammaproteobacteria</taxon>
        <taxon>Methylococcales</taxon>
        <taxon>Methylococcaceae</taxon>
        <taxon>Methylogaea</taxon>
    </lineage>
</organism>
<dbReference type="PANTHER" id="PTHR30386:SF17">
    <property type="entry name" value="ALKALINE PROTEASE SECRETION PROTEIN APRE"/>
    <property type="match status" value="1"/>
</dbReference>
<dbReference type="GO" id="GO:0005886">
    <property type="term" value="C:plasma membrane"/>
    <property type="evidence" value="ECO:0007669"/>
    <property type="project" value="UniProtKB-SubCell"/>
</dbReference>
<evidence type="ECO:0000256" key="5">
    <source>
        <dbReference type="ARBA" id="ARBA00022519"/>
    </source>
</evidence>
<evidence type="ECO:0000256" key="7">
    <source>
        <dbReference type="ARBA" id="ARBA00022989"/>
    </source>
</evidence>
<reference evidence="13" key="1">
    <citation type="submission" date="2019-06" db="EMBL/GenBank/DDBJ databases">
        <title>Complete genome sequence of Methylogaea oryzae strain JCM16910.</title>
        <authorList>
            <person name="Asakawa S."/>
        </authorList>
    </citation>
    <scope>NUCLEOTIDE SEQUENCE</scope>
    <source>
        <strain evidence="13">E10</strain>
    </source>
</reference>
<evidence type="ECO:0000256" key="8">
    <source>
        <dbReference type="ARBA" id="ARBA00023136"/>
    </source>
</evidence>
<keyword evidence="6 9" id="KW-0812">Transmembrane</keyword>
<dbReference type="KEGG" id="moz:MoryE10_08830"/>
<dbReference type="Pfam" id="PF26002">
    <property type="entry name" value="Beta-barrel_AprE"/>
    <property type="match status" value="1"/>
</dbReference>
<evidence type="ECO:0000259" key="12">
    <source>
        <dbReference type="Pfam" id="PF26002"/>
    </source>
</evidence>
<dbReference type="InterPro" id="IPR058982">
    <property type="entry name" value="Beta-barrel_AprE"/>
</dbReference>
<dbReference type="EMBL" id="AP019782">
    <property type="protein sequence ID" value="BBL70277.1"/>
    <property type="molecule type" value="Genomic_DNA"/>
</dbReference>
<evidence type="ECO:0000313" key="13">
    <source>
        <dbReference type="EMBL" id="BBL70277.1"/>
    </source>
</evidence>
<keyword evidence="14" id="KW-1185">Reference proteome</keyword>
<evidence type="ECO:0000256" key="3">
    <source>
        <dbReference type="ARBA" id="ARBA00022448"/>
    </source>
</evidence>
<evidence type="ECO:0000256" key="4">
    <source>
        <dbReference type="ARBA" id="ARBA00022475"/>
    </source>
</evidence>
<evidence type="ECO:0000313" key="14">
    <source>
        <dbReference type="Proteomes" id="UP000824988"/>
    </source>
</evidence>
<evidence type="ECO:0000256" key="10">
    <source>
        <dbReference type="SAM" id="Coils"/>
    </source>
</evidence>
<sequence>MFAWLDDLQKPLSSGDDRAFRRLGLWLVFWVFGVFGIWAALAPLNSAALAPGVIAVESYRKTVQHLEGGIIRSIAVHDGDLVVKGQVLAELDDTASRAQLEVFRGQYYIDAAREARLAALRDGLDRVVYPSEWLESGDPRAGEAMQVQNQTFLGRKTAHENEKAVYRRQIEQLQAKLQGLRAQKRGRERLVNSYRSELQDFRSLLEEGFTEKQKVRELERNLADNEGQMGGLQSDIAATELEIGETELKITQLEKELQREVAKELGEVQEHLFELKEKIQSLESTVNRTVVTAPESGMVLGLSVHTLGAVIPPGGNILDIVPQREKLIVEAQVSLTDIDRVKLGQPAEVRFSAFKARETPKTEGRLISLSADRIVDQRNKDVPPYYLARVEVAPESLEKLRKQGLELVPGMPAEVLIGTGSRTLLQYLTQPLSDSFARSFIED</sequence>
<gene>
    <name evidence="13" type="ORF">MoryE10_08830</name>
</gene>
<dbReference type="PANTHER" id="PTHR30386">
    <property type="entry name" value="MEMBRANE FUSION SUBUNIT OF EMRAB-TOLC MULTIDRUG EFFLUX PUMP"/>
    <property type="match status" value="1"/>
</dbReference>
<feature type="domain" description="AprE-like long alpha-helical hairpin" evidence="11">
    <location>
        <begin position="96"/>
        <end position="283"/>
    </location>
</feature>
<evidence type="ECO:0000256" key="9">
    <source>
        <dbReference type="RuleBase" id="RU365093"/>
    </source>
</evidence>
<keyword evidence="7 9" id="KW-1133">Transmembrane helix</keyword>
<dbReference type="InterPro" id="IPR050739">
    <property type="entry name" value="MFP"/>
</dbReference>
<evidence type="ECO:0000256" key="6">
    <source>
        <dbReference type="ARBA" id="ARBA00022692"/>
    </source>
</evidence>
<feature type="transmembrane region" description="Helical" evidence="9">
    <location>
        <begin position="23"/>
        <end position="41"/>
    </location>
</feature>
<keyword evidence="3 9" id="KW-0813">Transport</keyword>
<feature type="coiled-coil region" evidence="10">
    <location>
        <begin position="215"/>
        <end position="285"/>
    </location>
</feature>
<keyword evidence="8 9" id="KW-0472">Membrane</keyword>
<dbReference type="InterPro" id="IPR058781">
    <property type="entry name" value="HH_AprE-like"/>
</dbReference>
<comment type="subcellular location">
    <subcellularLocation>
        <location evidence="1 9">Cell inner membrane</location>
        <topology evidence="1 9">Single-pass membrane protein</topology>
    </subcellularLocation>
</comment>
<dbReference type="AlphaFoldDB" id="A0A8D4VNF7"/>
<dbReference type="NCBIfam" id="TIGR01843">
    <property type="entry name" value="type_I_hlyD"/>
    <property type="match status" value="1"/>
</dbReference>
<keyword evidence="4 9" id="KW-1003">Cell membrane</keyword>
<name>A0A8D4VNF7_9GAMM</name>
<dbReference type="InterPro" id="IPR010129">
    <property type="entry name" value="T1SS_HlyD"/>
</dbReference>
<dbReference type="GO" id="GO:0015031">
    <property type="term" value="P:protein transport"/>
    <property type="evidence" value="ECO:0007669"/>
    <property type="project" value="InterPro"/>
</dbReference>
<accession>A0A8D4VNF7</accession>
<dbReference type="Pfam" id="PF25994">
    <property type="entry name" value="HH_AprE"/>
    <property type="match status" value="1"/>
</dbReference>
<feature type="coiled-coil region" evidence="10">
    <location>
        <begin position="156"/>
        <end position="190"/>
    </location>
</feature>
<protein>
    <recommendedName>
        <fullName evidence="9">Membrane fusion protein (MFP) family protein</fullName>
    </recommendedName>
</protein>
<comment type="similarity">
    <text evidence="2 9">Belongs to the membrane fusion protein (MFP) (TC 8.A.1) family.</text>
</comment>